<dbReference type="GO" id="GO:0010436">
    <property type="term" value="F:carotenoid dioxygenase activity"/>
    <property type="evidence" value="ECO:0007669"/>
    <property type="project" value="TreeGrafter"/>
</dbReference>
<protein>
    <submittedName>
        <fullName evidence="6">Carotenoid oxygenase</fullName>
    </submittedName>
</protein>
<comment type="cofactor">
    <cofactor evidence="5">
        <name>Fe(2+)</name>
        <dbReference type="ChEBI" id="CHEBI:29033"/>
    </cofactor>
    <text evidence="5">Binds 1 Fe(2+) ion per subunit.</text>
</comment>
<evidence type="ECO:0000256" key="3">
    <source>
        <dbReference type="ARBA" id="ARBA00023002"/>
    </source>
</evidence>
<dbReference type="AlphaFoldDB" id="A0AAD3HDD8"/>
<comment type="similarity">
    <text evidence="1">Belongs to the carotenoid oxygenase family.</text>
</comment>
<evidence type="ECO:0000313" key="7">
    <source>
        <dbReference type="Proteomes" id="UP001054902"/>
    </source>
</evidence>
<accession>A0AAD3HDD8</accession>
<keyword evidence="7" id="KW-1185">Reference proteome</keyword>
<dbReference type="InterPro" id="IPR004294">
    <property type="entry name" value="Carotenoid_Oase"/>
</dbReference>
<evidence type="ECO:0000256" key="2">
    <source>
        <dbReference type="ARBA" id="ARBA00022723"/>
    </source>
</evidence>
<evidence type="ECO:0000256" key="1">
    <source>
        <dbReference type="ARBA" id="ARBA00006787"/>
    </source>
</evidence>
<dbReference type="Pfam" id="PF03055">
    <property type="entry name" value="RPE65"/>
    <property type="match status" value="1"/>
</dbReference>
<dbReference type="PANTHER" id="PTHR10543">
    <property type="entry name" value="BETA-CAROTENE DIOXYGENASE"/>
    <property type="match status" value="1"/>
</dbReference>
<organism evidence="6 7">
    <name type="scientific">Chaetoceros tenuissimus</name>
    <dbReference type="NCBI Taxonomy" id="426638"/>
    <lineage>
        <taxon>Eukaryota</taxon>
        <taxon>Sar</taxon>
        <taxon>Stramenopiles</taxon>
        <taxon>Ochrophyta</taxon>
        <taxon>Bacillariophyta</taxon>
        <taxon>Coscinodiscophyceae</taxon>
        <taxon>Chaetocerotophycidae</taxon>
        <taxon>Chaetocerotales</taxon>
        <taxon>Chaetocerotaceae</taxon>
        <taxon>Chaetoceros</taxon>
    </lineage>
</organism>
<keyword evidence="4 5" id="KW-0408">Iron</keyword>
<keyword evidence="2 5" id="KW-0479">Metal-binding</keyword>
<comment type="caution">
    <text evidence="6">The sequence shown here is derived from an EMBL/GenBank/DDBJ whole genome shotgun (WGS) entry which is preliminary data.</text>
</comment>
<evidence type="ECO:0000256" key="5">
    <source>
        <dbReference type="PIRSR" id="PIRSR604294-1"/>
    </source>
</evidence>
<reference evidence="6 7" key="1">
    <citation type="journal article" date="2021" name="Sci. Rep.">
        <title>The genome of the diatom Chaetoceros tenuissimus carries an ancient integrated fragment of an extant virus.</title>
        <authorList>
            <person name="Hongo Y."/>
            <person name="Kimura K."/>
            <person name="Takaki Y."/>
            <person name="Yoshida Y."/>
            <person name="Baba S."/>
            <person name="Kobayashi G."/>
            <person name="Nagasaki K."/>
            <person name="Hano T."/>
            <person name="Tomaru Y."/>
        </authorList>
    </citation>
    <scope>NUCLEOTIDE SEQUENCE [LARGE SCALE GENOMIC DNA]</scope>
    <source>
        <strain evidence="6 7">NIES-3715</strain>
    </source>
</reference>
<evidence type="ECO:0000313" key="6">
    <source>
        <dbReference type="EMBL" id="GFH59104.1"/>
    </source>
</evidence>
<dbReference type="GO" id="GO:0046872">
    <property type="term" value="F:metal ion binding"/>
    <property type="evidence" value="ECO:0007669"/>
    <property type="project" value="UniProtKB-KW"/>
</dbReference>
<sequence>MSQIANRHTTIDTELQVLSLDSNASEGKTNTNKDIMTPDMKAYAAGYSTVFQELPFESVTASEGSIPSDLVGTYYRSGPAMFSAGAIVPPKASIVQPKQPPAPDGTDKDRMVKHPFDADGAILGVTFPGDGSASSRFRYVRTTAMTNERKKGKRLYGGMESTRAEGVNVANGQGNDFPVPMFKHHLQPGLNKLRKNTSNTRSIYWSKKLLTLWEGGLPYKLDALGLSTEGRSQLGGVLNESDPFSGKAAYDTKKDRILFYSNKQDGGSSDLTLYEFNSKFRVASANEYQLPGFAVLSDFTVTEKYAIFVQPPVATNGMSFMLSKDPVKALKMENGPASLHILKRGEAGAIKTISIPSDGISDGDLQFINSFENEDGSVVFDAIRSDSRNLSKSMKEWPWAQTMEDFAASSSRKSVWRYTVNVSAGSVQKECIADIPAYFGTINNVRSGQEYQYAYAAVGALGNTNAPPQGIAKINVETKEMDAWYPEEYEFCGEPMFAPKKSEEPSNEDDGYIISVLMNGQEKKSEIVILDAKDITRGPIARVPLGIAIPHGLHGCFAASAECDWSSEEIERRAKLADKMESRGNMWNEVKSDFSGLGLRLDDFEEYFGDIL</sequence>
<name>A0AAD3HDD8_9STRA</name>
<dbReference type="Proteomes" id="UP001054902">
    <property type="component" value="Unassembled WGS sequence"/>
</dbReference>
<dbReference type="GO" id="GO:0016121">
    <property type="term" value="P:carotene catabolic process"/>
    <property type="evidence" value="ECO:0007669"/>
    <property type="project" value="TreeGrafter"/>
</dbReference>
<feature type="binding site" evidence="5">
    <location>
        <position position="554"/>
    </location>
    <ligand>
        <name>Fe cation</name>
        <dbReference type="ChEBI" id="CHEBI:24875"/>
        <note>catalytic</note>
    </ligand>
</feature>
<gene>
    <name evidence="6" type="ORF">CTEN210_15580</name>
</gene>
<dbReference type="PANTHER" id="PTHR10543:SF89">
    <property type="entry name" value="CAROTENOID 9,10(9',10')-CLEAVAGE DIOXYGENASE 1"/>
    <property type="match status" value="1"/>
</dbReference>
<proteinExistence type="inferred from homology"/>
<keyword evidence="3" id="KW-0560">Oxidoreductase</keyword>
<dbReference type="EMBL" id="BLLK01000062">
    <property type="protein sequence ID" value="GFH59104.1"/>
    <property type="molecule type" value="Genomic_DNA"/>
</dbReference>
<evidence type="ECO:0000256" key="4">
    <source>
        <dbReference type="ARBA" id="ARBA00023004"/>
    </source>
</evidence>